<proteinExistence type="predicted"/>
<organism evidence="2">
    <name type="scientific">candidate division WOR-3 bacterium</name>
    <dbReference type="NCBI Taxonomy" id="2052148"/>
    <lineage>
        <taxon>Bacteria</taxon>
        <taxon>Bacteria division WOR-3</taxon>
    </lineage>
</organism>
<name>A0A7V4CIB8_UNCW3</name>
<dbReference type="Pfam" id="PF01844">
    <property type="entry name" value="HNH"/>
    <property type="match status" value="1"/>
</dbReference>
<accession>A0A7V4CIB8</accession>
<keyword evidence="2" id="KW-0378">Hydrolase</keyword>
<dbReference type="GO" id="GO:0003676">
    <property type="term" value="F:nucleic acid binding"/>
    <property type="evidence" value="ECO:0007669"/>
    <property type="project" value="InterPro"/>
</dbReference>
<keyword evidence="2" id="KW-0255">Endonuclease</keyword>
<dbReference type="PANTHER" id="PTHR33877">
    <property type="entry name" value="SLL1193 PROTEIN"/>
    <property type="match status" value="1"/>
</dbReference>
<dbReference type="Gene3D" id="1.10.30.50">
    <property type="match status" value="1"/>
</dbReference>
<feature type="domain" description="HNH nuclease" evidence="1">
    <location>
        <begin position="72"/>
        <end position="123"/>
    </location>
</feature>
<dbReference type="InterPro" id="IPR002711">
    <property type="entry name" value="HNH"/>
</dbReference>
<dbReference type="InterPro" id="IPR003615">
    <property type="entry name" value="HNH_nuc"/>
</dbReference>
<gene>
    <name evidence="2" type="ORF">ENU28_04040</name>
</gene>
<dbReference type="PANTHER" id="PTHR33877:SF2">
    <property type="entry name" value="OS07G0170200 PROTEIN"/>
    <property type="match status" value="1"/>
</dbReference>
<dbReference type="SMART" id="SM00507">
    <property type="entry name" value="HNHc"/>
    <property type="match status" value="1"/>
</dbReference>
<evidence type="ECO:0000259" key="1">
    <source>
        <dbReference type="SMART" id="SM00507"/>
    </source>
</evidence>
<sequence length="168" mass="19530">MFEKKILLLNANYEPLTICKLKKALKLLFLKKAELIEAEDGKKIRTPSTSLVMPSVIRLSYYVKVKRREIPLTRKNILKRDNYTCQYCGRKNVPLTTDHIIPKAFGGKDEWENLVCACVECNTLKGNKRLSETNLKLLKKPKAPNYITFLLNSLPEIPENWRAYLFQK</sequence>
<dbReference type="GO" id="GO:0004519">
    <property type="term" value="F:endonuclease activity"/>
    <property type="evidence" value="ECO:0007669"/>
    <property type="project" value="UniProtKB-KW"/>
</dbReference>
<dbReference type="InterPro" id="IPR052892">
    <property type="entry name" value="NA-targeting_endonuclease"/>
</dbReference>
<dbReference type="GO" id="GO:0008270">
    <property type="term" value="F:zinc ion binding"/>
    <property type="evidence" value="ECO:0007669"/>
    <property type="project" value="InterPro"/>
</dbReference>
<dbReference type="AlphaFoldDB" id="A0A7V4CIB8"/>
<comment type="caution">
    <text evidence="2">The sequence shown here is derived from an EMBL/GenBank/DDBJ whole genome shotgun (WGS) entry which is preliminary data.</text>
</comment>
<keyword evidence="2" id="KW-0540">Nuclease</keyword>
<reference evidence="2" key="1">
    <citation type="journal article" date="2020" name="mSystems">
        <title>Genome- and Community-Level Interaction Insights into Carbon Utilization and Element Cycling Functions of Hydrothermarchaeota in Hydrothermal Sediment.</title>
        <authorList>
            <person name="Zhou Z."/>
            <person name="Liu Y."/>
            <person name="Xu W."/>
            <person name="Pan J."/>
            <person name="Luo Z.H."/>
            <person name="Li M."/>
        </authorList>
    </citation>
    <scope>NUCLEOTIDE SEQUENCE [LARGE SCALE GENOMIC DNA]</scope>
    <source>
        <strain evidence="2">SpSt-655</strain>
    </source>
</reference>
<dbReference type="EMBL" id="DTBX01000141">
    <property type="protein sequence ID" value="HGQ55616.1"/>
    <property type="molecule type" value="Genomic_DNA"/>
</dbReference>
<dbReference type="CDD" id="cd00085">
    <property type="entry name" value="HNHc"/>
    <property type="match status" value="1"/>
</dbReference>
<evidence type="ECO:0000313" key="2">
    <source>
        <dbReference type="EMBL" id="HGQ55616.1"/>
    </source>
</evidence>
<protein>
    <submittedName>
        <fullName evidence="2">HNH endonuclease</fullName>
    </submittedName>
</protein>